<accession>A0A5P1F048</accession>
<proteinExistence type="predicted"/>
<dbReference type="Gramene" id="ONK69790">
    <property type="protein sequence ID" value="ONK69790"/>
    <property type="gene ID" value="A4U43_C05F26760"/>
</dbReference>
<keyword evidence="3" id="KW-1185">Reference proteome</keyword>
<name>A0A5P1F048_ASPOF</name>
<sequence>MEQIRTLYLKLLGGVASLRAGRGGDSERATEPLPSRASEVNELRRGLDESSKKARRLDEALQERDHAKVQVEAEKVELCMNCTFLDLGRRVELCMNCAFLDLGRRVELCVLSPQTLRFEFGMHPRPLCFEFGMQPRPLHFEFGTQPRPLRFEFRTRGRPLRFESGTQPRPLRFEFRTRGRPLRFEFGTRA</sequence>
<gene>
    <name evidence="2" type="ORF">A4U43_C05F26760</name>
</gene>
<reference evidence="3" key="1">
    <citation type="journal article" date="2017" name="Nat. Commun.">
        <title>The asparagus genome sheds light on the origin and evolution of a young Y chromosome.</title>
        <authorList>
            <person name="Harkess A."/>
            <person name="Zhou J."/>
            <person name="Xu C."/>
            <person name="Bowers J.E."/>
            <person name="Van der Hulst R."/>
            <person name="Ayyampalayam S."/>
            <person name="Mercati F."/>
            <person name="Riccardi P."/>
            <person name="McKain M.R."/>
            <person name="Kakrana A."/>
            <person name="Tang H."/>
            <person name="Ray J."/>
            <person name="Groenendijk J."/>
            <person name="Arikit S."/>
            <person name="Mathioni S.M."/>
            <person name="Nakano M."/>
            <person name="Shan H."/>
            <person name="Telgmann-Rauber A."/>
            <person name="Kanno A."/>
            <person name="Yue Z."/>
            <person name="Chen H."/>
            <person name="Li W."/>
            <person name="Chen Y."/>
            <person name="Xu X."/>
            <person name="Zhang Y."/>
            <person name="Luo S."/>
            <person name="Chen H."/>
            <person name="Gao J."/>
            <person name="Mao Z."/>
            <person name="Pires J.C."/>
            <person name="Luo M."/>
            <person name="Kudrna D."/>
            <person name="Wing R.A."/>
            <person name="Meyers B.C."/>
            <person name="Yi K."/>
            <person name="Kong H."/>
            <person name="Lavrijsen P."/>
            <person name="Sunseri F."/>
            <person name="Falavigna A."/>
            <person name="Ye Y."/>
            <person name="Leebens-Mack J.H."/>
            <person name="Chen G."/>
        </authorList>
    </citation>
    <scope>NUCLEOTIDE SEQUENCE [LARGE SCALE GENOMIC DNA]</scope>
    <source>
        <strain evidence="3">cv. DH0086</strain>
    </source>
</reference>
<organism evidence="2 3">
    <name type="scientific">Asparagus officinalis</name>
    <name type="common">Garden asparagus</name>
    <dbReference type="NCBI Taxonomy" id="4686"/>
    <lineage>
        <taxon>Eukaryota</taxon>
        <taxon>Viridiplantae</taxon>
        <taxon>Streptophyta</taxon>
        <taxon>Embryophyta</taxon>
        <taxon>Tracheophyta</taxon>
        <taxon>Spermatophyta</taxon>
        <taxon>Magnoliopsida</taxon>
        <taxon>Liliopsida</taxon>
        <taxon>Asparagales</taxon>
        <taxon>Asparagaceae</taxon>
        <taxon>Asparagoideae</taxon>
        <taxon>Asparagus</taxon>
    </lineage>
</organism>
<protein>
    <submittedName>
        <fullName evidence="2">Uncharacterized protein</fullName>
    </submittedName>
</protein>
<feature type="region of interest" description="Disordered" evidence="1">
    <location>
        <begin position="20"/>
        <end position="45"/>
    </location>
</feature>
<evidence type="ECO:0000313" key="3">
    <source>
        <dbReference type="Proteomes" id="UP000243459"/>
    </source>
</evidence>
<evidence type="ECO:0000256" key="1">
    <source>
        <dbReference type="SAM" id="MobiDB-lite"/>
    </source>
</evidence>
<dbReference type="AlphaFoldDB" id="A0A5P1F048"/>
<dbReference type="EMBL" id="CM007385">
    <property type="protein sequence ID" value="ONK69790.1"/>
    <property type="molecule type" value="Genomic_DNA"/>
</dbReference>
<dbReference type="Proteomes" id="UP000243459">
    <property type="component" value="Chromosome 5"/>
</dbReference>
<evidence type="ECO:0000313" key="2">
    <source>
        <dbReference type="EMBL" id="ONK69790.1"/>
    </source>
</evidence>